<organism evidence="3">
    <name type="scientific">Laccaria bicolor (strain S238N-H82 / ATCC MYA-4686)</name>
    <name type="common">Bicoloured deceiver</name>
    <name type="synonym">Laccaria laccata var. bicolor</name>
    <dbReference type="NCBI Taxonomy" id="486041"/>
    <lineage>
        <taxon>Eukaryota</taxon>
        <taxon>Fungi</taxon>
        <taxon>Dikarya</taxon>
        <taxon>Basidiomycota</taxon>
        <taxon>Agaricomycotina</taxon>
        <taxon>Agaricomycetes</taxon>
        <taxon>Agaricomycetidae</taxon>
        <taxon>Agaricales</taxon>
        <taxon>Agaricineae</taxon>
        <taxon>Hydnangiaceae</taxon>
        <taxon>Laccaria</taxon>
    </lineage>
</organism>
<dbReference type="GeneID" id="6072220"/>
<sequence length="836" mass="90871">MKRNLDVDAGDSQISKAVKRPKVDASNKTIANQSITTESLQQLLDLSQLSDDESVTARFEVLAGALLNDHHLVLKCGDVETKFQILELEFYLRIPGCHEDPFTHGSEEQKVSGRWYFHRAPRQSTNSNLNSTSLTEYRTGSRKGLDLTFGGPPQPVAATSDSAPASITSSTPGPSVAASRGKETRGGILLRSIRKLGPNTQVISGPSLLVDQILSLSRAASVAEFVETKLAGDTSAFLPDANTATDAPSVKLYFKHSPSKAQPGSLAGFFKGGESHSSGSKIYKSPRIGLDLSHPGTTGPEVKPLHSRIRFLPRRYRYFTHPSELVANGRAQTFLGIVYSRIPSDIDKGLKDRKMLAEVVRLSGMKEGTATKYLADFVGGRAGGAKLLEDFIGAWFKLGSSSFRSCYVWYLNFAFDGHRRMNKRALDADDIQVAAVAKKSKVNQGFNVQASDQTVTSNDGHNQLTSITEESLQQLLDFSHLSDEQCIKARFDVVANTLLRDFHLVLKCENVETEFQILELEFYLQKAGCHEDPYTHGGEEQKICGRWYFHRPPRRSADSNRSATSLTDYYRGGSRKGMDVTIGGPSPSITTTSPYFTPSATTPSAPGPSDLSSSQELPPLPRGGILLRSIRKLGPKPQVISGPSLLVDQILLLSGAASISELVETKWAGERTAFLHSAIPGADAPSFKLYLKHSPHSPSLKIYNSPRIGLDLSHPGTTGPEVKPLHSRIRFLPKRYRYFTNPSELVANGRTQTFLGVLYSCISSDLDQSLKDKKAVAEVVRLSGMKEGTVTRYIADYAAGRAGGARTLAGFVGPKGKGAASSPSTYLKMMGAISAL</sequence>
<evidence type="ECO:0000313" key="3">
    <source>
        <dbReference type="Proteomes" id="UP000001194"/>
    </source>
</evidence>
<dbReference type="EMBL" id="DS547094">
    <property type="protein sequence ID" value="EDR12126.1"/>
    <property type="molecule type" value="Genomic_DNA"/>
</dbReference>
<dbReference type="KEGG" id="lbc:LACBIDRAFT_323174"/>
<dbReference type="HOGENOM" id="CLU_339818_0_0_1"/>
<evidence type="ECO:0000313" key="2">
    <source>
        <dbReference type="EMBL" id="EDR12126.1"/>
    </source>
</evidence>
<dbReference type="STRING" id="486041.B0CZC8"/>
<keyword evidence="3" id="KW-1185">Reference proteome</keyword>
<feature type="compositionally biased region" description="Low complexity" evidence="1">
    <location>
        <begin position="590"/>
        <end position="609"/>
    </location>
</feature>
<feature type="compositionally biased region" description="Polar residues" evidence="1">
    <location>
        <begin position="157"/>
        <end position="173"/>
    </location>
</feature>
<dbReference type="InParanoid" id="B0CZC8"/>
<dbReference type="OrthoDB" id="16851at2759"/>
<dbReference type="Proteomes" id="UP000001194">
    <property type="component" value="Unassembled WGS sequence"/>
</dbReference>
<accession>B0CZC8</accession>
<evidence type="ECO:0000256" key="1">
    <source>
        <dbReference type="SAM" id="MobiDB-lite"/>
    </source>
</evidence>
<dbReference type="RefSeq" id="XP_001876390.1">
    <property type="nucleotide sequence ID" value="XM_001876355.1"/>
</dbReference>
<feature type="region of interest" description="Disordered" evidence="1">
    <location>
        <begin position="577"/>
        <end position="619"/>
    </location>
</feature>
<protein>
    <submittedName>
        <fullName evidence="2">Predicted protein</fullName>
    </submittedName>
</protein>
<dbReference type="AlphaFoldDB" id="B0CZC8"/>
<proteinExistence type="predicted"/>
<reference evidence="2 3" key="1">
    <citation type="journal article" date="2008" name="Nature">
        <title>The genome of Laccaria bicolor provides insights into mycorrhizal symbiosis.</title>
        <authorList>
            <person name="Martin F."/>
            <person name="Aerts A."/>
            <person name="Ahren D."/>
            <person name="Brun A."/>
            <person name="Danchin E.G.J."/>
            <person name="Duchaussoy F."/>
            <person name="Gibon J."/>
            <person name="Kohler A."/>
            <person name="Lindquist E."/>
            <person name="Pereda V."/>
            <person name="Salamov A."/>
            <person name="Shapiro H.J."/>
            <person name="Wuyts J."/>
            <person name="Blaudez D."/>
            <person name="Buee M."/>
            <person name="Brokstein P."/>
            <person name="Canbaeck B."/>
            <person name="Cohen D."/>
            <person name="Courty P.E."/>
            <person name="Coutinho P.M."/>
            <person name="Delaruelle C."/>
            <person name="Detter J.C."/>
            <person name="Deveau A."/>
            <person name="DiFazio S."/>
            <person name="Duplessis S."/>
            <person name="Fraissinet-Tachet L."/>
            <person name="Lucic E."/>
            <person name="Frey-Klett P."/>
            <person name="Fourrey C."/>
            <person name="Feussner I."/>
            <person name="Gay G."/>
            <person name="Grimwood J."/>
            <person name="Hoegger P.J."/>
            <person name="Jain P."/>
            <person name="Kilaru S."/>
            <person name="Labbe J."/>
            <person name="Lin Y.C."/>
            <person name="Legue V."/>
            <person name="Le Tacon F."/>
            <person name="Marmeisse R."/>
            <person name="Melayah D."/>
            <person name="Montanini B."/>
            <person name="Muratet M."/>
            <person name="Nehls U."/>
            <person name="Niculita-Hirzel H."/>
            <person name="Oudot-Le Secq M.P."/>
            <person name="Peter M."/>
            <person name="Quesneville H."/>
            <person name="Rajashekar B."/>
            <person name="Reich M."/>
            <person name="Rouhier N."/>
            <person name="Schmutz J."/>
            <person name="Yin T."/>
            <person name="Chalot M."/>
            <person name="Henrissat B."/>
            <person name="Kuees U."/>
            <person name="Lucas S."/>
            <person name="Van de Peer Y."/>
            <person name="Podila G.K."/>
            <person name="Polle A."/>
            <person name="Pukkila P.J."/>
            <person name="Richardson P.M."/>
            <person name="Rouze P."/>
            <person name="Sanders I.R."/>
            <person name="Stajich J.E."/>
            <person name="Tunlid A."/>
            <person name="Tuskan G."/>
            <person name="Grigoriev I.V."/>
        </authorList>
    </citation>
    <scope>NUCLEOTIDE SEQUENCE [LARGE SCALE GENOMIC DNA]</scope>
    <source>
        <strain evidence="3">S238N-H82 / ATCC MYA-4686</strain>
    </source>
</reference>
<gene>
    <name evidence="2" type="ORF">LACBIDRAFT_323174</name>
</gene>
<feature type="region of interest" description="Disordered" evidence="1">
    <location>
        <begin position="146"/>
        <end position="183"/>
    </location>
</feature>
<name>B0CZC8_LACBS</name>